<dbReference type="AlphaFoldDB" id="T0ZY01"/>
<organism evidence="2">
    <name type="scientific">mine drainage metagenome</name>
    <dbReference type="NCBI Taxonomy" id="410659"/>
    <lineage>
        <taxon>unclassified sequences</taxon>
        <taxon>metagenomes</taxon>
        <taxon>ecological metagenomes</taxon>
    </lineage>
</organism>
<reference evidence="2" key="1">
    <citation type="submission" date="2013-08" db="EMBL/GenBank/DDBJ databases">
        <authorList>
            <person name="Mendez C."/>
            <person name="Richter M."/>
            <person name="Ferrer M."/>
            <person name="Sanchez J."/>
        </authorList>
    </citation>
    <scope>NUCLEOTIDE SEQUENCE</scope>
</reference>
<dbReference type="CDD" id="cd00093">
    <property type="entry name" value="HTH_XRE"/>
    <property type="match status" value="1"/>
</dbReference>
<proteinExistence type="predicted"/>
<dbReference type="Pfam" id="PF26553">
    <property type="entry name" value="PDDEXK_19"/>
    <property type="match status" value="1"/>
</dbReference>
<dbReference type="SMART" id="SM00530">
    <property type="entry name" value="HTH_XRE"/>
    <property type="match status" value="1"/>
</dbReference>
<dbReference type="InterPro" id="IPR001387">
    <property type="entry name" value="Cro/C1-type_HTH"/>
</dbReference>
<dbReference type="EMBL" id="AUZZ01005525">
    <property type="protein sequence ID" value="EQD49443.1"/>
    <property type="molecule type" value="Genomic_DNA"/>
</dbReference>
<feature type="non-terminal residue" evidence="2">
    <location>
        <position position="310"/>
    </location>
</feature>
<dbReference type="InterPro" id="IPR059051">
    <property type="entry name" value="MTH_967_PDDEXK"/>
</dbReference>
<dbReference type="Pfam" id="PF01381">
    <property type="entry name" value="HTH_3"/>
    <property type="match status" value="1"/>
</dbReference>
<comment type="caution">
    <text evidence="2">The sequence shown here is derived from an EMBL/GenBank/DDBJ whole genome shotgun (WGS) entry which is preliminary data.</text>
</comment>
<name>T0ZY01_9ZZZZ</name>
<accession>T0ZY01</accession>
<dbReference type="SUPFAM" id="SSF47413">
    <property type="entry name" value="lambda repressor-like DNA-binding domains"/>
    <property type="match status" value="1"/>
</dbReference>
<evidence type="ECO:0000313" key="2">
    <source>
        <dbReference type="EMBL" id="EQD49443.1"/>
    </source>
</evidence>
<sequence length="310" mass="35041">MIYIIDMVDMAVDMRAARSTRLIDAYGFEYADIVSIRTCFDVLAVKRDEKLILKFAENINSVTSNEAVALKKLRDFLGASVLIIASRGGGDRLYDTSSFTRKGITCLSSKAFEDYLNNINIPKAHKFIRNRRRIDSSKLVQERRISGLSIRKLSNALGISKDSLSRYERSNAYVKDSTLKKLEKFFSTDLSIAEHEQEHDVAAPANSWHISRDKQLFLGIFDRFIDNTPPFTVLAEKSIRYEVGTANDSRAIKRLAAAYGEIGKVLSTDRQFIISGLTHGKPSLHGVPILTRRESELRDESQLLELIESR</sequence>
<protein>
    <submittedName>
        <fullName evidence="2">Transcriptional regulator, XRE family</fullName>
    </submittedName>
</protein>
<reference evidence="2" key="2">
    <citation type="journal article" date="2014" name="ISME J.">
        <title>Microbial stratification in low pH oxic and suboxic macroscopic growths along an acid mine drainage.</title>
        <authorList>
            <person name="Mendez-Garcia C."/>
            <person name="Mesa V."/>
            <person name="Sprenger R.R."/>
            <person name="Richter M."/>
            <person name="Diez M.S."/>
            <person name="Solano J."/>
            <person name="Bargiela R."/>
            <person name="Golyshina O.V."/>
            <person name="Manteca A."/>
            <person name="Ramos J.L."/>
            <person name="Gallego J.R."/>
            <person name="Llorente I."/>
            <person name="Martins Dos Santos V.A."/>
            <person name="Jensen O.N."/>
            <person name="Pelaez A.I."/>
            <person name="Sanchez J."/>
            <person name="Ferrer M."/>
        </authorList>
    </citation>
    <scope>NUCLEOTIDE SEQUENCE</scope>
</reference>
<dbReference type="GO" id="GO:0003677">
    <property type="term" value="F:DNA binding"/>
    <property type="evidence" value="ECO:0007669"/>
    <property type="project" value="InterPro"/>
</dbReference>
<dbReference type="PROSITE" id="PS50943">
    <property type="entry name" value="HTH_CROC1"/>
    <property type="match status" value="1"/>
</dbReference>
<dbReference type="InterPro" id="IPR010982">
    <property type="entry name" value="Lambda_DNA-bd_dom_sf"/>
</dbReference>
<gene>
    <name evidence="2" type="ORF">B2A_07697</name>
</gene>
<evidence type="ECO:0000259" key="1">
    <source>
        <dbReference type="PROSITE" id="PS50943"/>
    </source>
</evidence>
<feature type="domain" description="HTH cro/C1-type" evidence="1">
    <location>
        <begin position="139"/>
        <end position="193"/>
    </location>
</feature>
<dbReference type="Gene3D" id="1.10.260.40">
    <property type="entry name" value="lambda repressor-like DNA-binding domains"/>
    <property type="match status" value="1"/>
</dbReference>